<evidence type="ECO:0000313" key="2">
    <source>
        <dbReference type="EMBL" id="SVB17757.1"/>
    </source>
</evidence>
<dbReference type="AlphaFoldDB" id="A0A382BX17"/>
<dbReference type="InterPro" id="IPR006675">
    <property type="entry name" value="HDIG_dom"/>
</dbReference>
<dbReference type="InterPro" id="IPR006674">
    <property type="entry name" value="HD_domain"/>
</dbReference>
<reference evidence="2" key="1">
    <citation type="submission" date="2018-05" db="EMBL/GenBank/DDBJ databases">
        <authorList>
            <person name="Lanie J.A."/>
            <person name="Ng W.-L."/>
            <person name="Kazmierczak K.M."/>
            <person name="Andrzejewski T.M."/>
            <person name="Davidsen T.M."/>
            <person name="Wayne K.J."/>
            <person name="Tettelin H."/>
            <person name="Glass J.I."/>
            <person name="Rusch D."/>
            <person name="Podicherti R."/>
            <person name="Tsui H.-C.T."/>
            <person name="Winkler M.E."/>
        </authorList>
    </citation>
    <scope>NUCLEOTIDE SEQUENCE</scope>
</reference>
<dbReference type="SUPFAM" id="SSF109604">
    <property type="entry name" value="HD-domain/PDEase-like"/>
    <property type="match status" value="1"/>
</dbReference>
<proteinExistence type="predicted"/>
<evidence type="ECO:0000259" key="1">
    <source>
        <dbReference type="Pfam" id="PF01966"/>
    </source>
</evidence>
<dbReference type="InterPro" id="IPR003607">
    <property type="entry name" value="HD/PDEase_dom"/>
</dbReference>
<feature type="domain" description="HD" evidence="1">
    <location>
        <begin position="23"/>
        <end position="110"/>
    </location>
</feature>
<sequence>MVPTREQAYALLTKHTKSPHLVKHALCVEAAMGFYARLHGGTPETWALAGLLHDFDYEEHPSLEEHPFVGANILRSLEYPDEVIAAILGHSEHTGVRRETDMAKALYAVDELTGFVVACALVRPTRSLLDLPLKSIMKKFKDKAFCRAIDREHLRTAAEEIDVPFPDHVANVLSALQGIASELGLAGAE</sequence>
<accession>A0A382BX17</accession>
<dbReference type="PANTHER" id="PTHR38659">
    <property type="entry name" value="METAL-DEPENDENT PHOSPHOHYDROLASE"/>
    <property type="match status" value="1"/>
</dbReference>
<dbReference type="CDD" id="cd00077">
    <property type="entry name" value="HDc"/>
    <property type="match status" value="1"/>
</dbReference>
<protein>
    <recommendedName>
        <fullName evidence="1">HD domain-containing protein</fullName>
    </recommendedName>
</protein>
<organism evidence="2">
    <name type="scientific">marine metagenome</name>
    <dbReference type="NCBI Taxonomy" id="408172"/>
    <lineage>
        <taxon>unclassified sequences</taxon>
        <taxon>metagenomes</taxon>
        <taxon>ecological metagenomes</taxon>
    </lineage>
</organism>
<dbReference type="PANTHER" id="PTHR38659:SF1">
    <property type="entry name" value="METAL DEPENDENT PHOSPHOHYDROLASE"/>
    <property type="match status" value="1"/>
</dbReference>
<name>A0A382BX17_9ZZZZ</name>
<dbReference type="Pfam" id="PF01966">
    <property type="entry name" value="HD"/>
    <property type="match status" value="1"/>
</dbReference>
<dbReference type="NCBIfam" id="TIGR00277">
    <property type="entry name" value="HDIG"/>
    <property type="match status" value="1"/>
</dbReference>
<dbReference type="EMBL" id="UINC01031545">
    <property type="protein sequence ID" value="SVB17757.1"/>
    <property type="molecule type" value="Genomic_DNA"/>
</dbReference>
<dbReference type="Gene3D" id="1.10.3210.10">
    <property type="entry name" value="Hypothetical protein af1432"/>
    <property type="match status" value="1"/>
</dbReference>
<gene>
    <name evidence="2" type="ORF">METZ01_LOCUS170611</name>
</gene>